<dbReference type="InterPro" id="IPR029028">
    <property type="entry name" value="Alpha/beta_knot_MTases"/>
</dbReference>
<comment type="caution">
    <text evidence="7">The sequence shown here is derived from an EMBL/GenBank/DDBJ whole genome shotgun (WGS) entry which is preliminary data.</text>
</comment>
<dbReference type="InterPro" id="IPR004384">
    <property type="entry name" value="RNA_MeTrfase_TrmJ/LasT"/>
</dbReference>
<evidence type="ECO:0000313" key="7">
    <source>
        <dbReference type="EMBL" id="MDV0447662.1"/>
    </source>
</evidence>
<dbReference type="Proteomes" id="UP001271789">
    <property type="component" value="Unassembled WGS sequence"/>
</dbReference>
<keyword evidence="8" id="KW-1185">Reference proteome</keyword>
<dbReference type="GO" id="GO:0008173">
    <property type="term" value="F:RNA methyltransferase activity"/>
    <property type="evidence" value="ECO:0007669"/>
    <property type="project" value="InterPro"/>
</dbReference>
<evidence type="ECO:0000256" key="3">
    <source>
        <dbReference type="ARBA" id="ARBA00022679"/>
    </source>
</evidence>
<dbReference type="GO" id="GO:0003723">
    <property type="term" value="F:RNA binding"/>
    <property type="evidence" value="ECO:0007669"/>
    <property type="project" value="InterPro"/>
</dbReference>
<dbReference type="AlphaFoldDB" id="A0AAE4ML95"/>
<dbReference type="InterPro" id="IPR029026">
    <property type="entry name" value="tRNA_m1G_MTases_N"/>
</dbReference>
<dbReference type="Gene3D" id="3.40.1280.10">
    <property type="match status" value="1"/>
</dbReference>
<accession>A0AAE4ML95</accession>
<keyword evidence="3 7" id="KW-0808">Transferase</keyword>
<dbReference type="GO" id="GO:0005829">
    <property type="term" value="C:cytosol"/>
    <property type="evidence" value="ECO:0007669"/>
    <property type="project" value="TreeGrafter"/>
</dbReference>
<dbReference type="InterPro" id="IPR001537">
    <property type="entry name" value="SpoU_MeTrfase"/>
</dbReference>
<reference evidence="7" key="1">
    <citation type="submission" date="2023-06" db="EMBL/GenBank/DDBJ databases">
        <title>Genome sequence of Methanosarcinaceae archaeon Ag5.</title>
        <authorList>
            <person name="Protasov E."/>
            <person name="Platt K."/>
            <person name="Poehlein A."/>
            <person name="Daniel R."/>
            <person name="Brune A."/>
        </authorList>
    </citation>
    <scope>NUCLEOTIDE SEQUENCE</scope>
    <source>
        <strain evidence="7">Ag5</strain>
    </source>
</reference>
<feature type="compositionally biased region" description="Polar residues" evidence="5">
    <location>
        <begin position="1"/>
        <end position="13"/>
    </location>
</feature>
<proteinExistence type="inferred from homology"/>
<dbReference type="GO" id="GO:0002128">
    <property type="term" value="P:tRNA nucleoside ribose methylation"/>
    <property type="evidence" value="ECO:0007669"/>
    <property type="project" value="TreeGrafter"/>
</dbReference>
<evidence type="ECO:0000259" key="6">
    <source>
        <dbReference type="Pfam" id="PF00588"/>
    </source>
</evidence>
<dbReference type="PANTHER" id="PTHR42786:SF2">
    <property type="entry name" value="TRNA (CYTIDINE_URIDINE-2'-O-)-METHYLTRANSFERASE TRMJ"/>
    <property type="match status" value="1"/>
</dbReference>
<organism evidence="7 8">
    <name type="scientific">Methanolapillus africanus</name>
    <dbReference type="NCBI Taxonomy" id="3028297"/>
    <lineage>
        <taxon>Archaea</taxon>
        <taxon>Methanobacteriati</taxon>
        <taxon>Methanobacteriota</taxon>
        <taxon>Stenosarchaea group</taxon>
        <taxon>Methanomicrobia</taxon>
        <taxon>Methanosarcinales</taxon>
        <taxon>Methanosarcinaceae</taxon>
        <taxon>Methanolapillus</taxon>
    </lineage>
</organism>
<name>A0AAE4ML95_9EURY</name>
<evidence type="ECO:0000256" key="2">
    <source>
        <dbReference type="ARBA" id="ARBA00022603"/>
    </source>
</evidence>
<keyword evidence="4" id="KW-0949">S-adenosyl-L-methionine</keyword>
<sequence>MQDPTLSSFSKNMTDADLNGSEKNEPAGISDSAVDAPEKDAGSSSSPLPKIRVVLVEPLYQGNVGSVCRVMKNFGFCELFLVNPCALEGEARAMSSHAIDVLQNAQLCATVEEAVLGCDVVIGTTGSRAFKKCDHIRTPAYSPQALKERMNTYHPDTKFAVLFGREDTGFTNEELSYCSMIATVPTSHIYPVMNLSHAVGLMMYELSGAKMTGEVKTVDWNSFEALCGHFEDMLKDIEFTPHKQDKMALMMRRIFGRADLTPCEAQTLRGIFRVVQYHAKKGKGEYVGKLKLDIENQFEKEELTFFYENEMEE</sequence>
<gene>
    <name evidence="7" type="primary">trmL</name>
    <name evidence="7" type="ORF">MsAg5_15730</name>
</gene>
<dbReference type="CDD" id="cd18093">
    <property type="entry name" value="SpoU-like_TrmJ"/>
    <property type="match status" value="1"/>
</dbReference>
<dbReference type="RefSeq" id="WP_338100102.1">
    <property type="nucleotide sequence ID" value="NZ_JAWDKD010000021.1"/>
</dbReference>
<evidence type="ECO:0000313" key="8">
    <source>
        <dbReference type="Proteomes" id="UP001271789"/>
    </source>
</evidence>
<protein>
    <submittedName>
        <fullName evidence="7">tRNA (Cytidine(34)-2'-O)-methyltransferase</fullName>
        <ecNumber evidence="7">2.1.1.207</ecNumber>
    </submittedName>
</protein>
<dbReference type="EC" id="2.1.1.207" evidence="7"/>
<dbReference type="Gene3D" id="1.10.8.590">
    <property type="match status" value="1"/>
</dbReference>
<dbReference type="PANTHER" id="PTHR42786">
    <property type="entry name" value="TRNA/RRNA METHYLTRANSFERASE"/>
    <property type="match status" value="1"/>
</dbReference>
<dbReference type="Pfam" id="PF00588">
    <property type="entry name" value="SpoU_methylase"/>
    <property type="match status" value="1"/>
</dbReference>
<dbReference type="EMBL" id="JAWDKD010000021">
    <property type="protein sequence ID" value="MDV0447662.1"/>
    <property type="molecule type" value="Genomic_DNA"/>
</dbReference>
<feature type="domain" description="tRNA/rRNA methyltransferase SpoU type" evidence="6">
    <location>
        <begin position="51"/>
        <end position="204"/>
    </location>
</feature>
<dbReference type="NCBIfam" id="TIGR00050">
    <property type="entry name" value="rRNA_methyl_1"/>
    <property type="match status" value="1"/>
</dbReference>
<evidence type="ECO:0000256" key="4">
    <source>
        <dbReference type="ARBA" id="ARBA00022691"/>
    </source>
</evidence>
<evidence type="ECO:0000256" key="5">
    <source>
        <dbReference type="SAM" id="MobiDB-lite"/>
    </source>
</evidence>
<feature type="region of interest" description="Disordered" evidence="5">
    <location>
        <begin position="1"/>
        <end position="46"/>
    </location>
</feature>
<dbReference type="SUPFAM" id="SSF75217">
    <property type="entry name" value="alpha/beta knot"/>
    <property type="match status" value="1"/>
</dbReference>
<evidence type="ECO:0000256" key="1">
    <source>
        <dbReference type="ARBA" id="ARBA00007228"/>
    </source>
</evidence>
<keyword evidence="2 7" id="KW-0489">Methyltransferase</keyword>
<comment type="similarity">
    <text evidence="1">Belongs to the class IV-like SAM-binding methyltransferase superfamily. RNA methyltransferase TrmH family.</text>
</comment>